<dbReference type="PANTHER" id="PTHR33602">
    <property type="entry name" value="REGULATORY PROTEIN RECX FAMILY PROTEIN"/>
    <property type="match status" value="1"/>
</dbReference>
<proteinExistence type="inferred from homology"/>
<dbReference type="InterPro" id="IPR003783">
    <property type="entry name" value="Regulatory_RecX"/>
</dbReference>
<dbReference type="InterPro" id="IPR053924">
    <property type="entry name" value="RecX_HTH_2nd"/>
</dbReference>
<evidence type="ECO:0000256" key="1">
    <source>
        <dbReference type="ARBA" id="ARBA00004496"/>
    </source>
</evidence>
<evidence type="ECO:0000256" key="4">
    <source>
        <dbReference type="ARBA" id="ARBA00022490"/>
    </source>
</evidence>
<dbReference type="InterPro" id="IPR053925">
    <property type="entry name" value="RecX_HTH_3rd"/>
</dbReference>
<dbReference type="GO" id="GO:0006282">
    <property type="term" value="P:regulation of DNA repair"/>
    <property type="evidence" value="ECO:0007669"/>
    <property type="project" value="InterPro"/>
</dbReference>
<protein>
    <recommendedName>
        <fullName evidence="3">Regulatory protein RecX</fullName>
    </recommendedName>
</protein>
<comment type="caution">
    <text evidence="7">The sequence shown here is derived from an EMBL/GenBank/DDBJ whole genome shotgun (WGS) entry which is preliminary data.</text>
</comment>
<evidence type="ECO:0000313" key="7">
    <source>
        <dbReference type="EMBL" id="HIZ69302.1"/>
    </source>
</evidence>
<evidence type="ECO:0000256" key="2">
    <source>
        <dbReference type="ARBA" id="ARBA00009695"/>
    </source>
</evidence>
<dbReference type="GO" id="GO:0005737">
    <property type="term" value="C:cytoplasm"/>
    <property type="evidence" value="ECO:0007669"/>
    <property type="project" value="UniProtKB-SubCell"/>
</dbReference>
<dbReference type="EMBL" id="DXBE01000040">
    <property type="protein sequence ID" value="HIZ69302.1"/>
    <property type="molecule type" value="Genomic_DNA"/>
</dbReference>
<gene>
    <name evidence="7" type="ORF">H9966_05360</name>
</gene>
<dbReference type="AlphaFoldDB" id="A0A9D2FYT2"/>
<evidence type="ECO:0000313" key="8">
    <source>
        <dbReference type="Proteomes" id="UP000824055"/>
    </source>
</evidence>
<dbReference type="Proteomes" id="UP000824055">
    <property type="component" value="Unassembled WGS sequence"/>
</dbReference>
<evidence type="ECO:0000259" key="5">
    <source>
        <dbReference type="Pfam" id="PF02631"/>
    </source>
</evidence>
<feature type="domain" description="RecX third three-helical" evidence="6">
    <location>
        <begin position="104"/>
        <end position="148"/>
    </location>
</feature>
<reference evidence="7" key="1">
    <citation type="journal article" date="2021" name="PeerJ">
        <title>Extensive microbial diversity within the chicken gut microbiome revealed by metagenomics and culture.</title>
        <authorList>
            <person name="Gilroy R."/>
            <person name="Ravi A."/>
            <person name="Getino M."/>
            <person name="Pursley I."/>
            <person name="Horton D.L."/>
            <person name="Alikhan N.F."/>
            <person name="Baker D."/>
            <person name="Gharbi K."/>
            <person name="Hall N."/>
            <person name="Watson M."/>
            <person name="Adriaenssens E.M."/>
            <person name="Foster-Nyarko E."/>
            <person name="Jarju S."/>
            <person name="Secka A."/>
            <person name="Antonio M."/>
            <person name="Oren A."/>
            <person name="Chaudhuri R.R."/>
            <person name="La Ragione R."/>
            <person name="Hildebrand F."/>
            <person name="Pallen M.J."/>
        </authorList>
    </citation>
    <scope>NUCLEOTIDE SEQUENCE</scope>
    <source>
        <strain evidence="7">ChiHecec3B27-8219</strain>
    </source>
</reference>
<comment type="subcellular location">
    <subcellularLocation>
        <location evidence="1">Cytoplasm</location>
    </subcellularLocation>
</comment>
<evidence type="ECO:0000256" key="3">
    <source>
        <dbReference type="ARBA" id="ARBA00018111"/>
    </source>
</evidence>
<dbReference type="InterPro" id="IPR036388">
    <property type="entry name" value="WH-like_DNA-bd_sf"/>
</dbReference>
<organism evidence="7 8">
    <name type="scientific">Candidatus Prevotella avicola</name>
    <dbReference type="NCBI Taxonomy" id="2838738"/>
    <lineage>
        <taxon>Bacteria</taxon>
        <taxon>Pseudomonadati</taxon>
        <taxon>Bacteroidota</taxon>
        <taxon>Bacteroidia</taxon>
        <taxon>Bacteroidales</taxon>
        <taxon>Prevotellaceae</taxon>
        <taxon>Prevotella</taxon>
    </lineage>
</organism>
<dbReference type="Pfam" id="PF21981">
    <property type="entry name" value="RecX_HTH3"/>
    <property type="match status" value="1"/>
</dbReference>
<accession>A0A9D2FYT2</accession>
<reference evidence="7" key="2">
    <citation type="submission" date="2021-04" db="EMBL/GenBank/DDBJ databases">
        <authorList>
            <person name="Gilroy R."/>
        </authorList>
    </citation>
    <scope>NUCLEOTIDE SEQUENCE</scope>
    <source>
        <strain evidence="7">ChiHecec3B27-8219</strain>
    </source>
</reference>
<dbReference type="Pfam" id="PF02631">
    <property type="entry name" value="RecX_HTH2"/>
    <property type="match status" value="1"/>
</dbReference>
<feature type="domain" description="RecX second three-helical" evidence="5">
    <location>
        <begin position="55"/>
        <end position="92"/>
    </location>
</feature>
<evidence type="ECO:0000259" key="6">
    <source>
        <dbReference type="Pfam" id="PF21981"/>
    </source>
</evidence>
<sequence length="164" mass="19773">MKTMTEQQALQKLTFICAQGEHCTHEMKEKMAKWQLPEEAQTRCLEYLVKEKYVDDERYARFFINDKMKYNRWGRRKIEQALWLKGIGRDIATPLLDEVEDEAYQEILLPMMKAKWKTIKGRDEYERKMKLTRWALGRGYAYPVIKRCAERMELDMEDCDAEDE</sequence>
<comment type="similarity">
    <text evidence="2">Belongs to the RecX family.</text>
</comment>
<dbReference type="PANTHER" id="PTHR33602:SF1">
    <property type="entry name" value="REGULATORY PROTEIN RECX FAMILY PROTEIN"/>
    <property type="match status" value="1"/>
</dbReference>
<name>A0A9D2FYT2_9BACT</name>
<keyword evidence="4" id="KW-0963">Cytoplasm</keyword>
<dbReference type="Gene3D" id="1.10.10.10">
    <property type="entry name" value="Winged helix-like DNA-binding domain superfamily/Winged helix DNA-binding domain"/>
    <property type="match status" value="2"/>
</dbReference>